<accession>A0ABV5ST37</accession>
<organism evidence="2 3">
    <name type="scientific">Agromyces lapidis</name>
    <dbReference type="NCBI Taxonomy" id="279574"/>
    <lineage>
        <taxon>Bacteria</taxon>
        <taxon>Bacillati</taxon>
        <taxon>Actinomycetota</taxon>
        <taxon>Actinomycetes</taxon>
        <taxon>Micrococcales</taxon>
        <taxon>Microbacteriaceae</taxon>
        <taxon>Agromyces</taxon>
    </lineage>
</organism>
<dbReference type="EMBL" id="JBHMBL010000003">
    <property type="protein sequence ID" value="MFB9643511.1"/>
    <property type="molecule type" value="Genomic_DNA"/>
</dbReference>
<dbReference type="Proteomes" id="UP001589667">
    <property type="component" value="Unassembled WGS sequence"/>
</dbReference>
<keyword evidence="3" id="KW-1185">Reference proteome</keyword>
<sequence length="385" mass="41651">MELPRLPSGLIRFADVRDATMQKHLAAEVAAGRLQRVRRGFYADVPAESVPAWQRDELRHLRLVRAAAETMRAPMFTGFSALALFELPSYGAWPHEVSVLSSGPTGHRRAGVVAVGAPRPPALVRVGDCVTTSLEFTLIQVCRVGTLAAALVAVDAALWVPRRSGRGPRTTIERLRAEHERLLPYPGSRRTEAVLERATSRAETPFETASRLVIEEFGFEPPVLQQSFRLEELGTIAEVDFWWPSVRAIGEADGRGKYLSSAGGSNSAASRDLASGANGPVAGAGGAGAGGAGVRGAGTWVQRTAAESAARRVVREKDRENALRRRVRAMDRWDWGELARKHPVERRLAAMGVPRTRPRRALIGPPDAPALRARQAITPEVGSAP</sequence>
<gene>
    <name evidence="2" type="ORF">ACFFQV_14540</name>
</gene>
<name>A0ABV5ST37_9MICO</name>
<evidence type="ECO:0000313" key="3">
    <source>
        <dbReference type="Proteomes" id="UP001589667"/>
    </source>
</evidence>
<evidence type="ECO:0000313" key="2">
    <source>
        <dbReference type="EMBL" id="MFB9643511.1"/>
    </source>
</evidence>
<reference evidence="2 3" key="1">
    <citation type="submission" date="2024-09" db="EMBL/GenBank/DDBJ databases">
        <authorList>
            <person name="Sun Q."/>
            <person name="Mori K."/>
        </authorList>
    </citation>
    <scope>NUCLEOTIDE SEQUENCE [LARGE SCALE GENOMIC DNA]</scope>
    <source>
        <strain evidence="2 3">JCM 14321</strain>
    </source>
</reference>
<evidence type="ECO:0008006" key="4">
    <source>
        <dbReference type="Google" id="ProtNLM"/>
    </source>
</evidence>
<feature type="region of interest" description="Disordered" evidence="1">
    <location>
        <begin position="356"/>
        <end position="385"/>
    </location>
</feature>
<comment type="caution">
    <text evidence="2">The sequence shown here is derived from an EMBL/GenBank/DDBJ whole genome shotgun (WGS) entry which is preliminary data.</text>
</comment>
<protein>
    <recommendedName>
        <fullName evidence="4">Transcriptional regulator, AbiEi antitoxin, Type IV TA system</fullName>
    </recommendedName>
</protein>
<dbReference type="RefSeq" id="WP_157425298.1">
    <property type="nucleotide sequence ID" value="NZ_BAAANI010000003.1"/>
</dbReference>
<proteinExistence type="predicted"/>
<evidence type="ECO:0000256" key="1">
    <source>
        <dbReference type="SAM" id="MobiDB-lite"/>
    </source>
</evidence>